<dbReference type="InterPro" id="IPR048270">
    <property type="entry name" value="PNMA_C"/>
</dbReference>
<keyword evidence="4" id="KW-1185">Reference proteome</keyword>
<protein>
    <recommendedName>
        <fullName evidence="2">Paraneoplastic antigen Ma-like C-terminal domain-containing protein</fullName>
    </recommendedName>
</protein>
<dbReference type="EMBL" id="JAIWYP010000003">
    <property type="protein sequence ID" value="KAH3854623.1"/>
    <property type="molecule type" value="Genomic_DNA"/>
</dbReference>
<dbReference type="Proteomes" id="UP000828390">
    <property type="component" value="Unassembled WGS sequence"/>
</dbReference>
<dbReference type="PANTHER" id="PTHR19963:SF30">
    <property type="entry name" value="ENDONUCLEASE_EXONUCLEASE_PHOSPHATASE DOMAIN-CONTAINING PROTEIN"/>
    <property type="match status" value="1"/>
</dbReference>
<sequence length="269" mass="31045">MSDHGYRASHHGNPKRLPKNLRFDGKGSWLAFKQKFESYRRIGKWTDGESRDYLNWCLDGKALDFFAISTQMGENYSFKQIMRKLEGRFGAKELPETSRAKFQQTSQKADEALEDWADRVLTLATPAFRHLPEKHCSREAISKFCQGCIDKEARKHACFEQPRTIQEALDKVRHHQYITQAIDGKRTNRSKVEPSLNTVQSETDSRFSQLEKAIQQISKQLEKLNLPKMTVLSQKLLHLKNVRFYRALSAFSATTGVTYNQIVGNSKNI</sequence>
<proteinExistence type="predicted"/>
<feature type="region of interest" description="Disordered" evidence="1">
    <location>
        <begin position="1"/>
        <end position="20"/>
    </location>
</feature>
<dbReference type="AlphaFoldDB" id="A0A9D4R565"/>
<organism evidence="3 4">
    <name type="scientific">Dreissena polymorpha</name>
    <name type="common">Zebra mussel</name>
    <name type="synonym">Mytilus polymorpha</name>
    <dbReference type="NCBI Taxonomy" id="45954"/>
    <lineage>
        <taxon>Eukaryota</taxon>
        <taxon>Metazoa</taxon>
        <taxon>Spiralia</taxon>
        <taxon>Lophotrochozoa</taxon>
        <taxon>Mollusca</taxon>
        <taxon>Bivalvia</taxon>
        <taxon>Autobranchia</taxon>
        <taxon>Heteroconchia</taxon>
        <taxon>Euheterodonta</taxon>
        <taxon>Imparidentia</taxon>
        <taxon>Neoheterodontei</taxon>
        <taxon>Myida</taxon>
        <taxon>Dreissenoidea</taxon>
        <taxon>Dreissenidae</taxon>
        <taxon>Dreissena</taxon>
    </lineage>
</organism>
<reference evidence="3" key="1">
    <citation type="journal article" date="2019" name="bioRxiv">
        <title>The Genome of the Zebra Mussel, Dreissena polymorpha: A Resource for Invasive Species Research.</title>
        <authorList>
            <person name="McCartney M.A."/>
            <person name="Auch B."/>
            <person name="Kono T."/>
            <person name="Mallez S."/>
            <person name="Zhang Y."/>
            <person name="Obille A."/>
            <person name="Becker A."/>
            <person name="Abrahante J.E."/>
            <person name="Garbe J."/>
            <person name="Badalamenti J.P."/>
            <person name="Herman A."/>
            <person name="Mangelson H."/>
            <person name="Liachko I."/>
            <person name="Sullivan S."/>
            <person name="Sone E.D."/>
            <person name="Koren S."/>
            <person name="Silverstein K.A.T."/>
            <person name="Beckman K.B."/>
            <person name="Gohl D.M."/>
        </authorList>
    </citation>
    <scope>NUCLEOTIDE SEQUENCE</scope>
    <source>
        <strain evidence="3">Duluth1</strain>
        <tissue evidence="3">Whole animal</tissue>
    </source>
</reference>
<evidence type="ECO:0000256" key="1">
    <source>
        <dbReference type="SAM" id="MobiDB-lite"/>
    </source>
</evidence>
<comment type="caution">
    <text evidence="3">The sequence shown here is derived from an EMBL/GenBank/DDBJ whole genome shotgun (WGS) entry which is preliminary data.</text>
</comment>
<evidence type="ECO:0000259" key="2">
    <source>
        <dbReference type="Pfam" id="PF14893"/>
    </source>
</evidence>
<reference evidence="3" key="2">
    <citation type="submission" date="2020-11" db="EMBL/GenBank/DDBJ databases">
        <authorList>
            <person name="McCartney M.A."/>
            <person name="Auch B."/>
            <person name="Kono T."/>
            <person name="Mallez S."/>
            <person name="Becker A."/>
            <person name="Gohl D.M."/>
            <person name="Silverstein K.A.T."/>
            <person name="Koren S."/>
            <person name="Bechman K.B."/>
            <person name="Herman A."/>
            <person name="Abrahante J.E."/>
            <person name="Garbe J."/>
        </authorList>
    </citation>
    <scope>NUCLEOTIDE SEQUENCE</scope>
    <source>
        <strain evidence="3">Duluth1</strain>
        <tissue evidence="3">Whole animal</tissue>
    </source>
</reference>
<evidence type="ECO:0000313" key="3">
    <source>
        <dbReference type="EMBL" id="KAH3854623.1"/>
    </source>
</evidence>
<feature type="domain" description="Paraneoplastic antigen Ma-like C-terminal" evidence="2">
    <location>
        <begin position="44"/>
        <end position="123"/>
    </location>
</feature>
<dbReference type="PANTHER" id="PTHR19963">
    <property type="entry name" value="CCHC-TYPE DOMAIN-CONTAINING PROTEIN"/>
    <property type="match status" value="1"/>
</dbReference>
<evidence type="ECO:0000313" key="4">
    <source>
        <dbReference type="Proteomes" id="UP000828390"/>
    </source>
</evidence>
<accession>A0A9D4R565</accession>
<dbReference type="Pfam" id="PF14893">
    <property type="entry name" value="PNMA"/>
    <property type="match status" value="1"/>
</dbReference>
<feature type="compositionally biased region" description="Basic residues" evidence="1">
    <location>
        <begin position="7"/>
        <end position="19"/>
    </location>
</feature>
<gene>
    <name evidence="3" type="ORF">DPMN_097168</name>
</gene>
<name>A0A9D4R565_DREPO</name>